<gene>
    <name evidence="2" type="ORF">IAC77_03820</name>
</gene>
<organism evidence="2 3">
    <name type="scientific">Candidatus Enterousia excrementavium</name>
    <dbReference type="NCBI Taxonomy" id="2840789"/>
    <lineage>
        <taxon>Bacteria</taxon>
        <taxon>Pseudomonadati</taxon>
        <taxon>Pseudomonadota</taxon>
        <taxon>Alphaproteobacteria</taxon>
        <taxon>Candidatus Enterousia</taxon>
    </lineage>
</organism>
<dbReference type="AlphaFoldDB" id="A0A940DEQ7"/>
<sequence length="92" mass="9453">MKRVFILIMTIAPIGAFATAPSTSCPNGYVAVVEEHMTIANNSCPSGYTSAGTATSCLAPNPGGSCIMYAPTGVTYTDDSGSYEFTSACPLE</sequence>
<reference evidence="2" key="1">
    <citation type="submission" date="2020-10" db="EMBL/GenBank/DDBJ databases">
        <authorList>
            <person name="Gilroy R."/>
        </authorList>
    </citation>
    <scope>NUCLEOTIDE SEQUENCE</scope>
    <source>
        <strain evidence="2">B1-16210</strain>
    </source>
</reference>
<comment type="caution">
    <text evidence="2">The sequence shown here is derived from an EMBL/GenBank/DDBJ whole genome shotgun (WGS) entry which is preliminary data.</text>
</comment>
<protein>
    <submittedName>
        <fullName evidence="2">Uncharacterized protein</fullName>
    </submittedName>
</protein>
<name>A0A940DEQ7_9PROT</name>
<evidence type="ECO:0000313" key="2">
    <source>
        <dbReference type="EMBL" id="MBO8407557.1"/>
    </source>
</evidence>
<feature type="chain" id="PRO_5037911320" evidence="1">
    <location>
        <begin position="19"/>
        <end position="92"/>
    </location>
</feature>
<evidence type="ECO:0000313" key="3">
    <source>
        <dbReference type="Proteomes" id="UP000721442"/>
    </source>
</evidence>
<dbReference type="EMBL" id="JADINE010000046">
    <property type="protein sequence ID" value="MBO8407557.1"/>
    <property type="molecule type" value="Genomic_DNA"/>
</dbReference>
<feature type="signal peptide" evidence="1">
    <location>
        <begin position="1"/>
        <end position="18"/>
    </location>
</feature>
<accession>A0A940DEQ7</accession>
<dbReference type="Proteomes" id="UP000721442">
    <property type="component" value="Unassembled WGS sequence"/>
</dbReference>
<keyword evidence="1" id="KW-0732">Signal</keyword>
<proteinExistence type="predicted"/>
<reference evidence="2" key="2">
    <citation type="journal article" date="2021" name="PeerJ">
        <title>Extensive microbial diversity within the chicken gut microbiome revealed by metagenomics and culture.</title>
        <authorList>
            <person name="Gilroy R."/>
            <person name="Ravi A."/>
            <person name="Getino M."/>
            <person name="Pursley I."/>
            <person name="Horton D.L."/>
            <person name="Alikhan N.F."/>
            <person name="Baker D."/>
            <person name="Gharbi K."/>
            <person name="Hall N."/>
            <person name="Watson M."/>
            <person name="Adriaenssens E.M."/>
            <person name="Foster-Nyarko E."/>
            <person name="Jarju S."/>
            <person name="Secka A."/>
            <person name="Antonio M."/>
            <person name="Oren A."/>
            <person name="Chaudhuri R.R."/>
            <person name="La Ragione R."/>
            <person name="Hildebrand F."/>
            <person name="Pallen M.J."/>
        </authorList>
    </citation>
    <scope>NUCLEOTIDE SEQUENCE</scope>
    <source>
        <strain evidence="2">B1-16210</strain>
    </source>
</reference>
<evidence type="ECO:0000256" key="1">
    <source>
        <dbReference type="SAM" id="SignalP"/>
    </source>
</evidence>